<evidence type="ECO:0000256" key="4">
    <source>
        <dbReference type="PROSITE-ProRule" id="PRU00027"/>
    </source>
</evidence>
<dbReference type="PANTHER" id="PTHR47501:SF5">
    <property type="entry name" value="HAT C-TERMINAL DIMERISATION DOMAIN-CONTAINING PROTEIN"/>
    <property type="match status" value="1"/>
</dbReference>
<dbReference type="GeneTree" id="ENSGT00940000164914"/>
<evidence type="ECO:0000256" key="3">
    <source>
        <dbReference type="ARBA" id="ARBA00022833"/>
    </source>
</evidence>
<dbReference type="SUPFAM" id="SSF53098">
    <property type="entry name" value="Ribonuclease H-like"/>
    <property type="match status" value="1"/>
</dbReference>
<evidence type="ECO:0000256" key="5">
    <source>
        <dbReference type="SAM" id="MobiDB-lite"/>
    </source>
</evidence>
<dbReference type="Proteomes" id="UP001108240">
    <property type="component" value="Unplaced"/>
</dbReference>
<organism evidence="7 8">
    <name type="scientific">Cyprinus carpio carpio</name>
    <dbReference type="NCBI Taxonomy" id="630221"/>
    <lineage>
        <taxon>Eukaryota</taxon>
        <taxon>Metazoa</taxon>
        <taxon>Chordata</taxon>
        <taxon>Craniata</taxon>
        <taxon>Vertebrata</taxon>
        <taxon>Euteleostomi</taxon>
        <taxon>Actinopterygii</taxon>
        <taxon>Neopterygii</taxon>
        <taxon>Teleostei</taxon>
        <taxon>Ostariophysi</taxon>
        <taxon>Cypriniformes</taxon>
        <taxon>Cyprinidae</taxon>
        <taxon>Cyprininae</taxon>
        <taxon>Cyprinus</taxon>
    </lineage>
</organism>
<feature type="compositionally biased region" description="Acidic residues" evidence="5">
    <location>
        <begin position="284"/>
        <end position="296"/>
    </location>
</feature>
<keyword evidence="3" id="KW-0862">Zinc</keyword>
<feature type="region of interest" description="Disordered" evidence="5">
    <location>
        <begin position="271"/>
        <end position="296"/>
    </location>
</feature>
<name>A0A9J8A5Q6_CYPCA</name>
<keyword evidence="2 4" id="KW-0863">Zinc-finger</keyword>
<feature type="region of interest" description="Disordered" evidence="5">
    <location>
        <begin position="1"/>
        <end position="21"/>
    </location>
</feature>
<dbReference type="PANTHER" id="PTHR47501">
    <property type="entry name" value="TRANSPOSASE-RELATED"/>
    <property type="match status" value="1"/>
</dbReference>
<feature type="domain" description="BED-type" evidence="6">
    <location>
        <begin position="19"/>
        <end position="81"/>
    </location>
</feature>
<evidence type="ECO:0000259" key="6">
    <source>
        <dbReference type="PROSITE" id="PS50808"/>
    </source>
</evidence>
<feature type="compositionally biased region" description="Polar residues" evidence="5">
    <location>
        <begin position="1"/>
        <end position="10"/>
    </location>
</feature>
<keyword evidence="1" id="KW-0479">Metal-binding</keyword>
<reference evidence="7" key="2">
    <citation type="submission" date="2025-09" db="UniProtKB">
        <authorList>
            <consortium name="Ensembl"/>
        </authorList>
    </citation>
    <scope>IDENTIFICATION</scope>
</reference>
<dbReference type="PROSITE" id="PS50808">
    <property type="entry name" value="ZF_BED"/>
    <property type="match status" value="1"/>
</dbReference>
<dbReference type="InterPro" id="IPR003656">
    <property type="entry name" value="Znf_BED"/>
</dbReference>
<accession>A0A9J8A5Q6</accession>
<reference evidence="7" key="1">
    <citation type="submission" date="2025-08" db="UniProtKB">
        <authorList>
            <consortium name="Ensembl"/>
        </authorList>
    </citation>
    <scope>IDENTIFICATION</scope>
</reference>
<dbReference type="AlphaFoldDB" id="A0A9J8A5Q6"/>
<evidence type="ECO:0000256" key="2">
    <source>
        <dbReference type="ARBA" id="ARBA00022771"/>
    </source>
</evidence>
<evidence type="ECO:0000313" key="8">
    <source>
        <dbReference type="Proteomes" id="UP001108240"/>
    </source>
</evidence>
<dbReference type="InterPro" id="IPR012337">
    <property type="entry name" value="RNaseH-like_sf"/>
</dbReference>
<keyword evidence="8" id="KW-1185">Reference proteome</keyword>
<dbReference type="Ensembl" id="ENSCCRT00000155992.1">
    <property type="protein sequence ID" value="ENSCCRP00000140489.1"/>
    <property type="gene ID" value="ENSCCRG00000082350.1"/>
</dbReference>
<protein>
    <recommendedName>
        <fullName evidence="6">BED-type domain-containing protein</fullName>
    </recommendedName>
</protein>
<proteinExistence type="predicted"/>
<sequence length="641" mass="72268">MDEEPTTSTELEPVPCSSDSERHPWPYLSKLFEFKGSKNDSWRFQCVKCLPQRKELLAFKNSPSNLKKHIERKHRPLLKEYLAATSSKKKGTLFADGGSSIKQRKLEDIKASQKTIDLAVVNFIVQGLHPFGVVEQTGFVDLIHCTQPDYTVMSRTTLRERIDKCTKQMKEKLKNAMQTVKYIATTTDCWTAHRESFIGVTAHWIEPDTLERKSVALACKRLKGTHSYDVLASALNDIHSEYNIREKIVRTTTDNASNFIKAFRVYACEDEGSSTEDESKGVNDSEEEDAEEETEGVEVEALMEEEDECSEYQLPKHHRCACHILNLISPVDARKAESNVMYKKISRAAFAKCSALWNKSARSSTAAEVIERECKLQLIRPVETRWNSLFLAVERILRIIRESGEGVVRAVTIALKVPMFSPAELAFLSDYASTMNPVSKALNILQGEVDVHMGWLVPTITLLTVKLDRLQTSSKFCQPLISALQEGIQQRFGKMMNDPELISAAILLPKFRTSWTSNENLLKLGMDYIKTHMEEEPALSSPGSHSGSEEEDFFGLMKGNVHETTKQLDAYLANTSTSMDILKSVPTVFNLSLKLNTPLPASAACERMFSTAGHIFSAKRGRLGSKSFENQILLKLNKNYW</sequence>
<evidence type="ECO:0000313" key="7">
    <source>
        <dbReference type="Ensembl" id="ENSCCRP00000140489.1"/>
    </source>
</evidence>
<dbReference type="GO" id="GO:0003677">
    <property type="term" value="F:DNA binding"/>
    <property type="evidence" value="ECO:0007669"/>
    <property type="project" value="InterPro"/>
</dbReference>
<dbReference type="OMA" id="VASKFCE"/>
<evidence type="ECO:0000256" key="1">
    <source>
        <dbReference type="ARBA" id="ARBA00022723"/>
    </source>
</evidence>
<dbReference type="SUPFAM" id="SSF140996">
    <property type="entry name" value="Hermes dimerisation domain"/>
    <property type="match status" value="1"/>
</dbReference>
<dbReference type="GO" id="GO:0008270">
    <property type="term" value="F:zinc ion binding"/>
    <property type="evidence" value="ECO:0007669"/>
    <property type="project" value="UniProtKB-KW"/>
</dbReference>